<protein>
    <submittedName>
        <fullName evidence="2">Uncharacterized protein</fullName>
    </submittedName>
</protein>
<proteinExistence type="predicted"/>
<feature type="compositionally biased region" description="Polar residues" evidence="1">
    <location>
        <begin position="149"/>
        <end position="160"/>
    </location>
</feature>
<dbReference type="AlphaFoldDB" id="A0A1J5RCA1"/>
<evidence type="ECO:0000256" key="1">
    <source>
        <dbReference type="SAM" id="MobiDB-lite"/>
    </source>
</evidence>
<comment type="caution">
    <text evidence="2">The sequence shown here is derived from an EMBL/GenBank/DDBJ whole genome shotgun (WGS) entry which is preliminary data.</text>
</comment>
<feature type="region of interest" description="Disordered" evidence="1">
    <location>
        <begin position="132"/>
        <end position="160"/>
    </location>
</feature>
<sequence>MYVPLPEPEDMAARHLLAYQAVLLQMSTAELSREVTRLGDGSASSAATMDLALALRFTRANGDLVRAQGLLERVLNNSSAEAWHGLARLLSTRYADQRRLEDQVERLNQQLRDTQRDNQRKLDQLNEKLEALKSIERSLNSRPLPGPTPQESSAQPMPRP</sequence>
<reference evidence="2" key="1">
    <citation type="submission" date="2016-10" db="EMBL/GenBank/DDBJ databases">
        <title>Sequence of Gallionella enrichment culture.</title>
        <authorList>
            <person name="Poehlein A."/>
            <person name="Muehling M."/>
            <person name="Daniel R."/>
        </authorList>
    </citation>
    <scope>NUCLEOTIDE SEQUENCE</scope>
</reference>
<gene>
    <name evidence="2" type="ORF">GALL_283640</name>
</gene>
<name>A0A1J5RCA1_9ZZZZ</name>
<dbReference type="EMBL" id="MLJW01000317">
    <property type="protein sequence ID" value="OIQ89748.1"/>
    <property type="molecule type" value="Genomic_DNA"/>
</dbReference>
<accession>A0A1J5RCA1</accession>
<evidence type="ECO:0000313" key="2">
    <source>
        <dbReference type="EMBL" id="OIQ89748.1"/>
    </source>
</evidence>
<organism evidence="2">
    <name type="scientific">mine drainage metagenome</name>
    <dbReference type="NCBI Taxonomy" id="410659"/>
    <lineage>
        <taxon>unclassified sequences</taxon>
        <taxon>metagenomes</taxon>
        <taxon>ecological metagenomes</taxon>
    </lineage>
</organism>